<dbReference type="InParanoid" id="D8M8Z4"/>
<dbReference type="GO" id="GO:0005885">
    <property type="term" value="C:Arp2/3 protein complex"/>
    <property type="evidence" value="ECO:0007669"/>
    <property type="project" value="InterPro"/>
</dbReference>
<reference evidence="7" key="1">
    <citation type="submission" date="2010-02" db="EMBL/GenBank/DDBJ databases">
        <title>Sequencing and annotation of the Blastocystis hominis genome.</title>
        <authorList>
            <person name="Wincker P."/>
        </authorList>
    </citation>
    <scope>NUCLEOTIDE SEQUENCE</scope>
    <source>
        <strain evidence="7">Singapore isolate B</strain>
    </source>
</reference>
<dbReference type="Gene3D" id="3.30.1460.20">
    <property type="match status" value="2"/>
</dbReference>
<dbReference type="GeneID" id="24921292"/>
<evidence type="ECO:0000256" key="2">
    <source>
        <dbReference type="ARBA" id="ARBA00007192"/>
    </source>
</evidence>
<dbReference type="EMBL" id="FN668688">
    <property type="protein sequence ID" value="CBK24533.2"/>
    <property type="molecule type" value="Genomic_DNA"/>
</dbReference>
<name>D8M8Z4_BLAHO</name>
<evidence type="ECO:0000313" key="7">
    <source>
        <dbReference type="EMBL" id="CBK24533.2"/>
    </source>
</evidence>
<dbReference type="Proteomes" id="UP000008312">
    <property type="component" value="Unassembled WGS sequence"/>
</dbReference>
<dbReference type="PANTHER" id="PTHR12058:SF0">
    <property type="entry name" value="ACTIN-RELATED PROTEIN 2_3 COMPLEX SUBUNIT 2"/>
    <property type="match status" value="1"/>
</dbReference>
<comment type="similarity">
    <text evidence="2 6">Belongs to the ARPC2 family.</text>
</comment>
<dbReference type="PANTHER" id="PTHR12058">
    <property type="entry name" value="ARP2/3 COMPLEX 34 KDA SUBUNIT"/>
    <property type="match status" value="1"/>
</dbReference>
<evidence type="ECO:0000256" key="4">
    <source>
        <dbReference type="ARBA" id="ARBA00023203"/>
    </source>
</evidence>
<evidence type="ECO:0000256" key="5">
    <source>
        <dbReference type="ARBA" id="ARBA00023212"/>
    </source>
</evidence>
<dbReference type="OMA" id="KAYIHTH"/>
<evidence type="ECO:0000313" key="8">
    <source>
        <dbReference type="Proteomes" id="UP000008312"/>
    </source>
</evidence>
<evidence type="ECO:0000256" key="6">
    <source>
        <dbReference type="RuleBase" id="RU364015"/>
    </source>
</evidence>
<protein>
    <recommendedName>
        <fullName evidence="6">Arp2/3 complex 34 kDa subunit</fullName>
    </recommendedName>
</protein>
<sequence>MAEEVQNLWVGGFNPSLYKLLVNSFENKEFKTEVTLNQSEGMRIDFIKQKDVEHAEIMVNCSCWDDIKDCDVEAYVKKNLGDVIRPCTKLHVNLYLEVPKAEYEKEGDSYLKKVASVHEYILAAPFYKYLKALQDGSLSSLYPKILSFYLHEPIYIIPKSTSVSIVFSINETDDTDRSLMQVFLLEFSEAKRTVVGSPSVTFSRDEPNDIHGMVKEKPSVGFLSFAFNEENVAGNRAEKAAALLSSFRFYLDYHVKSSKTFLHGRMRNRAEQWKNCRLWEQCGL</sequence>
<dbReference type="SUPFAM" id="SSF69645">
    <property type="entry name" value="Arp2/3 complex subunits"/>
    <property type="match status" value="1"/>
</dbReference>
<dbReference type="InterPro" id="IPR007188">
    <property type="entry name" value="ARPC2"/>
</dbReference>
<keyword evidence="4 6" id="KW-0009">Actin-binding</keyword>
<dbReference type="OrthoDB" id="148331at2759"/>
<comment type="function">
    <text evidence="6">Functions as actin-binding component of the Arp2/3 complex which is involved in regulation of actin polymerization and together with an activating nucleation-promoting factor (NPF) mediates the formation of branched actin networks.</text>
</comment>
<keyword evidence="8" id="KW-1185">Reference proteome</keyword>
<dbReference type="Pfam" id="PF04045">
    <property type="entry name" value="P34-Arc"/>
    <property type="match status" value="1"/>
</dbReference>
<gene>
    <name evidence="7" type="ORF">GSBLH_T00004256001</name>
</gene>
<dbReference type="GO" id="GO:0034314">
    <property type="term" value="P:Arp2/3 complex-mediated actin nucleation"/>
    <property type="evidence" value="ECO:0007669"/>
    <property type="project" value="InterPro"/>
</dbReference>
<dbReference type="GO" id="GO:0005200">
    <property type="term" value="F:structural constituent of cytoskeleton"/>
    <property type="evidence" value="ECO:0007669"/>
    <property type="project" value="TreeGrafter"/>
</dbReference>
<accession>D8M8Z4</accession>
<comment type="subcellular location">
    <subcellularLocation>
        <location evidence="1 6">Cytoplasm</location>
        <location evidence="1 6">Cytoskeleton</location>
    </subcellularLocation>
</comment>
<dbReference type="GO" id="GO:0030041">
    <property type="term" value="P:actin filament polymerization"/>
    <property type="evidence" value="ECO:0007669"/>
    <property type="project" value="InterPro"/>
</dbReference>
<keyword evidence="3 6" id="KW-0963">Cytoplasm</keyword>
<dbReference type="InterPro" id="IPR034666">
    <property type="entry name" value="ARPC2/4"/>
</dbReference>
<evidence type="ECO:0000256" key="3">
    <source>
        <dbReference type="ARBA" id="ARBA00022490"/>
    </source>
</evidence>
<dbReference type="RefSeq" id="XP_012898581.1">
    <property type="nucleotide sequence ID" value="XM_013043127.1"/>
</dbReference>
<dbReference type="AlphaFoldDB" id="D8M8Z4"/>
<dbReference type="GO" id="GO:0051015">
    <property type="term" value="F:actin filament binding"/>
    <property type="evidence" value="ECO:0007669"/>
    <property type="project" value="TreeGrafter"/>
</dbReference>
<proteinExistence type="inferred from homology"/>
<comment type="subunit">
    <text evidence="6">Component of the Arp2/3 complex.</text>
</comment>
<organism evidence="7">
    <name type="scientific">Blastocystis hominis</name>
    <dbReference type="NCBI Taxonomy" id="12968"/>
    <lineage>
        <taxon>Eukaryota</taxon>
        <taxon>Sar</taxon>
        <taxon>Stramenopiles</taxon>
        <taxon>Bigyra</taxon>
        <taxon>Opalozoa</taxon>
        <taxon>Opalinata</taxon>
        <taxon>Blastocystidae</taxon>
        <taxon>Blastocystis</taxon>
    </lineage>
</organism>
<evidence type="ECO:0000256" key="1">
    <source>
        <dbReference type="ARBA" id="ARBA00004245"/>
    </source>
</evidence>
<keyword evidence="5 6" id="KW-0206">Cytoskeleton</keyword>